<dbReference type="Proteomes" id="UP001215827">
    <property type="component" value="Chromosome"/>
</dbReference>
<keyword evidence="3" id="KW-1185">Reference proteome</keyword>
<evidence type="ECO:0000313" key="3">
    <source>
        <dbReference type="Proteomes" id="UP001215827"/>
    </source>
</evidence>
<dbReference type="SUPFAM" id="SSF49478">
    <property type="entry name" value="Cna protein B-type domain"/>
    <property type="match status" value="1"/>
</dbReference>
<evidence type="ECO:0000313" key="2">
    <source>
        <dbReference type="EMBL" id="WFL78668.1"/>
    </source>
</evidence>
<organism evidence="2 3">
    <name type="scientific">Altererythrobacter arenosus</name>
    <dbReference type="NCBI Taxonomy" id="3032592"/>
    <lineage>
        <taxon>Bacteria</taxon>
        <taxon>Pseudomonadati</taxon>
        <taxon>Pseudomonadota</taxon>
        <taxon>Alphaproteobacteria</taxon>
        <taxon>Sphingomonadales</taxon>
        <taxon>Erythrobacteraceae</taxon>
        <taxon>Altererythrobacter</taxon>
    </lineage>
</organism>
<protein>
    <submittedName>
        <fullName evidence="2">Carboxypeptidase regulatory-like domain-containing protein</fullName>
    </submittedName>
</protein>
<gene>
    <name evidence="2" type="ORF">P7228_06280</name>
</gene>
<name>A0ABY8FUI7_9SPHN</name>
<evidence type="ECO:0000256" key="1">
    <source>
        <dbReference type="SAM" id="SignalP"/>
    </source>
</evidence>
<feature type="signal peptide" evidence="1">
    <location>
        <begin position="1"/>
        <end position="30"/>
    </location>
</feature>
<dbReference type="Gene3D" id="2.60.40.10">
    <property type="entry name" value="Immunoglobulins"/>
    <property type="match status" value="1"/>
</dbReference>
<dbReference type="EMBL" id="CP121106">
    <property type="protein sequence ID" value="WFL78668.1"/>
    <property type="molecule type" value="Genomic_DNA"/>
</dbReference>
<proteinExistence type="predicted"/>
<dbReference type="RefSeq" id="WP_278017358.1">
    <property type="nucleotide sequence ID" value="NZ_CP121106.1"/>
</dbReference>
<sequence length="909" mass="99055">MSNRRTRHWLGAAASFAAALGLCAPGFAQANQSPDNWQVSQDDFLLLQLMVKNYRLTHDVRGYQTPDGVCLDLADVIQSMDLPVRLDKKSRRATGWLFAEDQKFTLDRSSNTVQNVNTASAPLTNEIYDTPEGWCVESGALSRWFGVTFKPDLYNSVVKIESDRPLPFIEAIERKSRAARLTKKKAQVFDLGKYPHAEAEYRLWRAPSIDVNTRVSYRDGGTSGERRETRYELYASGEIAAVSVNARLASEEDGRPDSLRVKAFRYDHDGGLLGPLKATKVEAGDASLRSGQLSGAGAVGRGAFISNESFTRNSRFSATEFRGVLPTGWDAELYRNGQLIAFQTDEDGDGRYEFLDVELYFGRNDFEVILYGPQGQIRTENYSQPVGRALMRPGEFEYWGGILQQNHDLIEIGRSRAAHAGGDWRWGTGAAYGLDDRTSISAGYQSFMLGPQRRHFAEAALQRTLGSMQLELAGSHEFGAGFVTQGNLAARIGGINLSADALWVSGQFNSELVSANLDYRTGMRFDTALKLGSLRMPVQGGVGRARYKDGTKVTDWLIGTALGVRGINLSANLSHQVVEDELVGASSAQTRLALLTNTRIFGLRVRGLANFRLSGIDKGLQTVQLQSDKQIGERTALSFETEYRAQSDVAIFGFGVSRRFDKFAVRGNVDAGTDGSFGFRLSTSFSLGPDPANGGFRLSERKLARHGQALVTIFRDDDGDGVRDPGEEAIEDVGVEAGFRRTDALTNDKGMALVDELKPFVPVLVGIDEGSLADPFLVPAAKGVVVVPRPGVPTKIELAVSPSGEIEGMLLGTNGFEIGGVELELVDRAGNVVATTASEFDGFFLFDRVAYGTYSLRLARGSARALGVERELAKQLTLARDKDIVRTGVTRLRTATATVIAARGGTGED</sequence>
<keyword evidence="1" id="KW-0732">Signal</keyword>
<feature type="chain" id="PRO_5045662374" evidence="1">
    <location>
        <begin position="31"/>
        <end position="909"/>
    </location>
</feature>
<reference evidence="2 3" key="1">
    <citation type="submission" date="2023-03" db="EMBL/GenBank/DDBJ databases">
        <title>Altererythrobacter sp. CAU 1644 isolated from sand.</title>
        <authorList>
            <person name="Kim W."/>
        </authorList>
    </citation>
    <scope>NUCLEOTIDE SEQUENCE [LARGE SCALE GENOMIC DNA]</scope>
    <source>
        <strain evidence="2 3">CAU 1644</strain>
    </source>
</reference>
<accession>A0ABY8FUI7</accession>
<dbReference type="InterPro" id="IPR013783">
    <property type="entry name" value="Ig-like_fold"/>
</dbReference>